<evidence type="ECO:0000256" key="9">
    <source>
        <dbReference type="SAM" id="MobiDB-lite"/>
    </source>
</evidence>
<dbReference type="PANTHER" id="PTHR43369">
    <property type="entry name" value="PHOSPHORIBOSYLGLYCINAMIDE FORMYLTRANSFERASE"/>
    <property type="match status" value="1"/>
</dbReference>
<dbReference type="InterPro" id="IPR001555">
    <property type="entry name" value="GART_AS"/>
</dbReference>
<dbReference type="EMBL" id="KN831972">
    <property type="protein sequence ID" value="KIO04236.1"/>
    <property type="molecule type" value="Genomic_DNA"/>
</dbReference>
<dbReference type="PROSITE" id="PS00373">
    <property type="entry name" value="GART"/>
    <property type="match status" value="1"/>
</dbReference>
<dbReference type="GO" id="GO:0006189">
    <property type="term" value="P:'de novo' IMP biosynthetic process"/>
    <property type="evidence" value="ECO:0007669"/>
    <property type="project" value="TreeGrafter"/>
</dbReference>
<sequence>MSSHTDADVQTTDPTPTPATPSSRRLVVLISGSGSNLQALIDAQNTPALPNTSIVLVLSNRKAAHGLVRATTASPPIPTAYLALQPYLRSNPGKTREDYDLELARIVLRAKPDVVVLAGWMHIVSEPFLEALRGTREVKDEGQGQDESSSNNDENPVPTNPIPVINLHPALPGQFDGANAIQRGYEAFQRGEVDKLGVMVHRVVAEVDRGEPLIVREVPIEKGESLEVYEERLHRVEWEIIVQATKRVLDEVKPLPLEDTENA</sequence>
<dbReference type="FunCoup" id="A0A0C3P914">
    <property type="interactions" value="299"/>
</dbReference>
<protein>
    <recommendedName>
        <fullName evidence="2">phosphoribosylglycinamide formyltransferase 1</fullName>
        <ecNumber evidence="2">2.1.2.2</ecNumber>
    </recommendedName>
    <alternativeName>
        <fullName evidence="7">5'-phosphoribosylglycinamide transformylase</fullName>
    </alternativeName>
    <alternativeName>
        <fullName evidence="6">GAR transformylase</fullName>
    </alternativeName>
</protein>
<evidence type="ECO:0000256" key="5">
    <source>
        <dbReference type="ARBA" id="ARBA00038440"/>
    </source>
</evidence>
<keyword evidence="3" id="KW-0808">Transferase</keyword>
<comment type="similarity">
    <text evidence="5">Belongs to the GART family.</text>
</comment>
<feature type="region of interest" description="Disordered" evidence="9">
    <location>
        <begin position="1"/>
        <end position="23"/>
    </location>
</feature>
<evidence type="ECO:0000256" key="1">
    <source>
        <dbReference type="ARBA" id="ARBA00005054"/>
    </source>
</evidence>
<comment type="pathway">
    <text evidence="1">Purine metabolism; IMP biosynthesis via de novo pathway; N(2)-formyl-N(1)-(5-phospho-D-ribosyl)glycinamide from N(1)-(5-phospho-D-ribosyl)glycinamide (10-formyl THF route): step 1/1.</text>
</comment>
<dbReference type="AlphaFoldDB" id="A0A0C3P914"/>
<feature type="domain" description="Formyl transferase N-terminal" evidence="10">
    <location>
        <begin position="25"/>
        <end position="134"/>
    </location>
</feature>
<feature type="region of interest" description="Disordered" evidence="9">
    <location>
        <begin position="137"/>
        <end position="161"/>
    </location>
</feature>
<organism evidence="11 12">
    <name type="scientific">Pisolithus tinctorius Marx 270</name>
    <dbReference type="NCBI Taxonomy" id="870435"/>
    <lineage>
        <taxon>Eukaryota</taxon>
        <taxon>Fungi</taxon>
        <taxon>Dikarya</taxon>
        <taxon>Basidiomycota</taxon>
        <taxon>Agaricomycotina</taxon>
        <taxon>Agaricomycetes</taxon>
        <taxon>Agaricomycetidae</taxon>
        <taxon>Boletales</taxon>
        <taxon>Sclerodermatineae</taxon>
        <taxon>Pisolithaceae</taxon>
        <taxon>Pisolithus</taxon>
    </lineage>
</organism>
<reference evidence="12" key="2">
    <citation type="submission" date="2015-01" db="EMBL/GenBank/DDBJ databases">
        <title>Evolutionary Origins and Diversification of the Mycorrhizal Mutualists.</title>
        <authorList>
            <consortium name="DOE Joint Genome Institute"/>
            <consortium name="Mycorrhizal Genomics Consortium"/>
            <person name="Kohler A."/>
            <person name="Kuo A."/>
            <person name="Nagy L.G."/>
            <person name="Floudas D."/>
            <person name="Copeland A."/>
            <person name="Barry K.W."/>
            <person name="Cichocki N."/>
            <person name="Veneault-Fourrey C."/>
            <person name="LaButti K."/>
            <person name="Lindquist E.A."/>
            <person name="Lipzen A."/>
            <person name="Lundell T."/>
            <person name="Morin E."/>
            <person name="Murat C."/>
            <person name="Riley R."/>
            <person name="Ohm R."/>
            <person name="Sun H."/>
            <person name="Tunlid A."/>
            <person name="Henrissat B."/>
            <person name="Grigoriev I.V."/>
            <person name="Hibbett D.S."/>
            <person name="Martin F."/>
        </authorList>
    </citation>
    <scope>NUCLEOTIDE SEQUENCE [LARGE SCALE GENOMIC DNA]</scope>
    <source>
        <strain evidence="12">Marx 270</strain>
    </source>
</reference>
<keyword evidence="12" id="KW-1185">Reference proteome</keyword>
<dbReference type="InParanoid" id="A0A0C3P914"/>
<proteinExistence type="inferred from homology"/>
<dbReference type="HOGENOM" id="CLU_038395_0_0_1"/>
<dbReference type="Pfam" id="PF00551">
    <property type="entry name" value="Formyl_trans_N"/>
    <property type="match status" value="2"/>
</dbReference>
<comment type="catalytic activity">
    <reaction evidence="8">
        <text>N(1)-(5-phospho-beta-D-ribosyl)glycinamide + (6R)-10-formyltetrahydrofolate = N(2)-formyl-N(1)-(5-phospho-beta-D-ribosyl)glycinamide + (6S)-5,6,7,8-tetrahydrofolate + H(+)</text>
        <dbReference type="Rhea" id="RHEA:15053"/>
        <dbReference type="ChEBI" id="CHEBI:15378"/>
        <dbReference type="ChEBI" id="CHEBI:57453"/>
        <dbReference type="ChEBI" id="CHEBI:143788"/>
        <dbReference type="ChEBI" id="CHEBI:147286"/>
        <dbReference type="ChEBI" id="CHEBI:195366"/>
        <dbReference type="EC" id="2.1.2.2"/>
    </reaction>
</comment>
<dbReference type="Gene3D" id="3.40.50.170">
    <property type="entry name" value="Formyl transferase, N-terminal domain"/>
    <property type="match status" value="1"/>
</dbReference>
<keyword evidence="4" id="KW-0658">Purine biosynthesis</keyword>
<dbReference type="GO" id="GO:0005737">
    <property type="term" value="C:cytoplasm"/>
    <property type="evidence" value="ECO:0007669"/>
    <property type="project" value="TreeGrafter"/>
</dbReference>
<dbReference type="SUPFAM" id="SSF53328">
    <property type="entry name" value="Formyltransferase"/>
    <property type="match status" value="2"/>
</dbReference>
<gene>
    <name evidence="11" type="ORF">M404DRAFT_1000745</name>
</gene>
<evidence type="ECO:0000313" key="11">
    <source>
        <dbReference type="EMBL" id="KIO04236.1"/>
    </source>
</evidence>
<dbReference type="Proteomes" id="UP000054217">
    <property type="component" value="Unassembled WGS sequence"/>
</dbReference>
<dbReference type="PANTHER" id="PTHR43369:SF2">
    <property type="entry name" value="PHOSPHORIBOSYLGLYCINAMIDE FORMYLTRANSFERASE"/>
    <property type="match status" value="1"/>
</dbReference>
<dbReference type="InterPro" id="IPR002376">
    <property type="entry name" value="Formyl_transf_N"/>
</dbReference>
<evidence type="ECO:0000256" key="6">
    <source>
        <dbReference type="ARBA" id="ARBA00041324"/>
    </source>
</evidence>
<evidence type="ECO:0000256" key="2">
    <source>
        <dbReference type="ARBA" id="ARBA00012254"/>
    </source>
</evidence>
<dbReference type="InterPro" id="IPR036477">
    <property type="entry name" value="Formyl_transf_N_sf"/>
</dbReference>
<dbReference type="EC" id="2.1.2.2" evidence="2"/>
<dbReference type="GO" id="GO:0004644">
    <property type="term" value="F:phosphoribosylglycinamide formyltransferase activity"/>
    <property type="evidence" value="ECO:0007669"/>
    <property type="project" value="UniProtKB-EC"/>
</dbReference>
<evidence type="ECO:0000256" key="3">
    <source>
        <dbReference type="ARBA" id="ARBA00022679"/>
    </source>
</evidence>
<evidence type="ECO:0000259" key="10">
    <source>
        <dbReference type="Pfam" id="PF00551"/>
    </source>
</evidence>
<name>A0A0C3P914_PISTI</name>
<accession>A0A0C3P914</accession>
<evidence type="ECO:0000256" key="4">
    <source>
        <dbReference type="ARBA" id="ARBA00022755"/>
    </source>
</evidence>
<evidence type="ECO:0000313" key="12">
    <source>
        <dbReference type="Proteomes" id="UP000054217"/>
    </source>
</evidence>
<evidence type="ECO:0000256" key="7">
    <source>
        <dbReference type="ARBA" id="ARBA00041682"/>
    </source>
</evidence>
<dbReference type="STRING" id="870435.A0A0C3P914"/>
<evidence type="ECO:0000256" key="8">
    <source>
        <dbReference type="ARBA" id="ARBA00047664"/>
    </source>
</evidence>
<feature type="compositionally biased region" description="Polar residues" evidence="9">
    <location>
        <begin position="145"/>
        <end position="154"/>
    </location>
</feature>
<dbReference type="OrthoDB" id="5575075at2759"/>
<reference evidence="11 12" key="1">
    <citation type="submission" date="2014-04" db="EMBL/GenBank/DDBJ databases">
        <authorList>
            <consortium name="DOE Joint Genome Institute"/>
            <person name="Kuo A."/>
            <person name="Kohler A."/>
            <person name="Costa M.D."/>
            <person name="Nagy L.G."/>
            <person name="Floudas D."/>
            <person name="Copeland A."/>
            <person name="Barry K.W."/>
            <person name="Cichocki N."/>
            <person name="Veneault-Fourrey C."/>
            <person name="LaButti K."/>
            <person name="Lindquist E.A."/>
            <person name="Lipzen A."/>
            <person name="Lundell T."/>
            <person name="Morin E."/>
            <person name="Murat C."/>
            <person name="Sun H."/>
            <person name="Tunlid A."/>
            <person name="Henrissat B."/>
            <person name="Grigoriev I.V."/>
            <person name="Hibbett D.S."/>
            <person name="Martin F."/>
            <person name="Nordberg H.P."/>
            <person name="Cantor M.N."/>
            <person name="Hua S.X."/>
        </authorList>
    </citation>
    <scope>NUCLEOTIDE SEQUENCE [LARGE SCALE GENOMIC DNA]</scope>
    <source>
        <strain evidence="11 12">Marx 270</strain>
    </source>
</reference>
<feature type="domain" description="Formyl transferase N-terminal" evidence="10">
    <location>
        <begin position="161"/>
        <end position="245"/>
    </location>
</feature>